<dbReference type="InterPro" id="IPR013087">
    <property type="entry name" value="Znf_C2H2_type"/>
</dbReference>
<dbReference type="AlphaFoldDB" id="A0A1B7NAK4"/>
<evidence type="ECO:0000259" key="2">
    <source>
        <dbReference type="PROSITE" id="PS50157"/>
    </source>
</evidence>
<dbReference type="Proteomes" id="UP000092154">
    <property type="component" value="Unassembled WGS sequence"/>
</dbReference>
<evidence type="ECO:0000256" key="1">
    <source>
        <dbReference type="PROSITE-ProRule" id="PRU00042"/>
    </source>
</evidence>
<dbReference type="EMBL" id="KV448169">
    <property type="protein sequence ID" value="OAX41879.1"/>
    <property type="molecule type" value="Genomic_DNA"/>
</dbReference>
<dbReference type="OrthoDB" id="6077919at2759"/>
<dbReference type="GO" id="GO:0008270">
    <property type="term" value="F:zinc ion binding"/>
    <property type="evidence" value="ECO:0007669"/>
    <property type="project" value="UniProtKB-KW"/>
</dbReference>
<proteinExistence type="predicted"/>
<keyword evidence="1" id="KW-0863">Zinc-finger</keyword>
<name>A0A1B7NAK4_9AGAM</name>
<keyword evidence="1" id="KW-0862">Zinc</keyword>
<protein>
    <recommendedName>
        <fullName evidence="2">C2H2-type domain-containing protein</fullName>
    </recommendedName>
</protein>
<evidence type="ECO:0000313" key="4">
    <source>
        <dbReference type="Proteomes" id="UP000092154"/>
    </source>
</evidence>
<dbReference type="SMART" id="SM00355">
    <property type="entry name" value="ZnF_C2H2"/>
    <property type="match status" value="2"/>
</dbReference>
<dbReference type="InParanoid" id="A0A1B7NAK4"/>
<dbReference type="InterPro" id="IPR036236">
    <property type="entry name" value="Znf_C2H2_sf"/>
</dbReference>
<dbReference type="Pfam" id="PF00096">
    <property type="entry name" value="zf-C2H2"/>
    <property type="match status" value="1"/>
</dbReference>
<keyword evidence="1" id="KW-0479">Metal-binding</keyword>
<keyword evidence="4" id="KW-1185">Reference proteome</keyword>
<dbReference type="SUPFAM" id="SSF57667">
    <property type="entry name" value="beta-beta-alpha zinc fingers"/>
    <property type="match status" value="1"/>
</dbReference>
<dbReference type="STRING" id="1314800.A0A1B7NAK4"/>
<dbReference type="PROSITE" id="PS50157">
    <property type="entry name" value="ZINC_FINGER_C2H2_2"/>
    <property type="match status" value="1"/>
</dbReference>
<dbReference type="Gene3D" id="3.30.160.60">
    <property type="entry name" value="Classic Zinc Finger"/>
    <property type="match status" value="1"/>
</dbReference>
<dbReference type="PROSITE" id="PS00028">
    <property type="entry name" value="ZINC_FINGER_C2H2_1"/>
    <property type="match status" value="1"/>
</dbReference>
<organism evidence="3 4">
    <name type="scientific">Rhizopogon vinicolor AM-OR11-026</name>
    <dbReference type="NCBI Taxonomy" id="1314800"/>
    <lineage>
        <taxon>Eukaryota</taxon>
        <taxon>Fungi</taxon>
        <taxon>Dikarya</taxon>
        <taxon>Basidiomycota</taxon>
        <taxon>Agaricomycotina</taxon>
        <taxon>Agaricomycetes</taxon>
        <taxon>Agaricomycetidae</taxon>
        <taxon>Boletales</taxon>
        <taxon>Suillineae</taxon>
        <taxon>Rhizopogonaceae</taxon>
        <taxon>Rhizopogon</taxon>
    </lineage>
</organism>
<reference evidence="3 4" key="1">
    <citation type="submission" date="2016-06" db="EMBL/GenBank/DDBJ databases">
        <title>Comparative genomics of the ectomycorrhizal sister species Rhizopogon vinicolor and Rhizopogon vesiculosus (Basidiomycota: Boletales) reveals a divergence of the mating type B locus.</title>
        <authorList>
            <consortium name="DOE Joint Genome Institute"/>
            <person name="Mujic A.B."/>
            <person name="Kuo A."/>
            <person name="Tritt A."/>
            <person name="Lipzen A."/>
            <person name="Chen C."/>
            <person name="Johnson J."/>
            <person name="Sharma A."/>
            <person name="Barry K."/>
            <person name="Grigoriev I.V."/>
            <person name="Spatafora J.W."/>
        </authorList>
    </citation>
    <scope>NUCLEOTIDE SEQUENCE [LARGE SCALE GENOMIC DNA]</scope>
    <source>
        <strain evidence="3 4">AM-OR11-026</strain>
    </source>
</reference>
<gene>
    <name evidence="3" type="ORF">K503DRAFT_767274</name>
</gene>
<evidence type="ECO:0000313" key="3">
    <source>
        <dbReference type="EMBL" id="OAX41879.1"/>
    </source>
</evidence>
<sequence>MCPKRFKVPSSIAQHIESGVCHKSSRAQVTAAAHALKFVPTISISRRIEGRTPRVVTYYATERAFNGTAYECYLCHRTFRTLRALNTHVSSPVHNANEFRCPKCKRKFKLISGFMQHIEREACGIARFQAVGDLTKGLIDLFKKRLTLS</sequence>
<accession>A0A1B7NAK4</accession>
<feature type="domain" description="C2H2-type" evidence="2">
    <location>
        <begin position="70"/>
        <end position="99"/>
    </location>
</feature>